<evidence type="ECO:0000313" key="1">
    <source>
        <dbReference type="EMBL" id="CAB4155141.1"/>
    </source>
</evidence>
<sequence length="54" mass="6104">MIIWDKDFIKPSEEQLPEEETIVSSSFSSSEALQDFVAEIEEAPRWSGQGFGKP</sequence>
<proteinExistence type="predicted"/>
<gene>
    <name evidence="1" type="ORF">UFOVP649_79</name>
</gene>
<organism evidence="1">
    <name type="scientific">uncultured Caudovirales phage</name>
    <dbReference type="NCBI Taxonomy" id="2100421"/>
    <lineage>
        <taxon>Viruses</taxon>
        <taxon>Duplodnaviria</taxon>
        <taxon>Heunggongvirae</taxon>
        <taxon>Uroviricota</taxon>
        <taxon>Caudoviricetes</taxon>
        <taxon>Peduoviridae</taxon>
        <taxon>Maltschvirus</taxon>
        <taxon>Maltschvirus maltsch</taxon>
    </lineage>
</organism>
<protein>
    <submittedName>
        <fullName evidence="1">Uncharacterized protein</fullName>
    </submittedName>
</protein>
<reference evidence="1" key="1">
    <citation type="submission" date="2020-04" db="EMBL/GenBank/DDBJ databases">
        <authorList>
            <person name="Chiriac C."/>
            <person name="Salcher M."/>
            <person name="Ghai R."/>
            <person name="Kavagutti S V."/>
        </authorList>
    </citation>
    <scope>NUCLEOTIDE SEQUENCE</scope>
</reference>
<dbReference type="EMBL" id="LR796624">
    <property type="protein sequence ID" value="CAB4155141.1"/>
    <property type="molecule type" value="Genomic_DNA"/>
</dbReference>
<accession>A0A6J5NCA9</accession>
<name>A0A6J5NCA9_9CAUD</name>